<protein>
    <recommendedName>
        <fullName evidence="8">Rhodopsin domain-containing protein</fullName>
    </recommendedName>
</protein>
<feature type="transmembrane region" description="Helical" evidence="7">
    <location>
        <begin position="184"/>
        <end position="201"/>
    </location>
</feature>
<comment type="caution">
    <text evidence="9">The sequence shown here is derived from an EMBL/GenBank/DDBJ whole genome shotgun (WGS) entry which is preliminary data.</text>
</comment>
<feature type="domain" description="Rhodopsin" evidence="8">
    <location>
        <begin position="40"/>
        <end position="277"/>
    </location>
</feature>
<evidence type="ECO:0000256" key="4">
    <source>
        <dbReference type="ARBA" id="ARBA00023136"/>
    </source>
</evidence>
<dbReference type="PANTHER" id="PTHR33048">
    <property type="entry name" value="PTH11-LIKE INTEGRAL MEMBRANE PROTEIN (AFU_ORTHOLOGUE AFUA_5G11245)"/>
    <property type="match status" value="1"/>
</dbReference>
<reference evidence="9 10" key="1">
    <citation type="submission" date="2019-06" db="EMBL/GenBank/DDBJ databases">
        <title>Draft genome sequence of the filamentous fungus Phialemoniopsis curvata isolated from diesel fuel.</title>
        <authorList>
            <person name="Varaljay V.A."/>
            <person name="Lyon W.J."/>
            <person name="Crouch A.L."/>
            <person name="Drake C.E."/>
            <person name="Hollomon J.M."/>
            <person name="Nadeau L.J."/>
            <person name="Nunn H.S."/>
            <person name="Stevenson B.S."/>
            <person name="Bojanowski C.L."/>
            <person name="Crookes-Goodson W.J."/>
        </authorList>
    </citation>
    <scope>NUCLEOTIDE SEQUENCE [LARGE SCALE GENOMIC DNA]</scope>
    <source>
        <strain evidence="9 10">D216</strain>
    </source>
</reference>
<organism evidence="9 10">
    <name type="scientific">Thyridium curvatum</name>
    <dbReference type="NCBI Taxonomy" id="1093900"/>
    <lineage>
        <taxon>Eukaryota</taxon>
        <taxon>Fungi</taxon>
        <taxon>Dikarya</taxon>
        <taxon>Ascomycota</taxon>
        <taxon>Pezizomycotina</taxon>
        <taxon>Sordariomycetes</taxon>
        <taxon>Sordariomycetidae</taxon>
        <taxon>Thyridiales</taxon>
        <taxon>Thyridiaceae</taxon>
        <taxon>Thyridium</taxon>
    </lineage>
</organism>
<sequence>MSLYARNHVKGEVHGFVNPYAELNAGLWSLFAGATVLLALRLWIKVTRRHGLWYDDHILVTSWVILLANNSLIVHEFATGLVPKDSAQKWDDRMQILINISTCGNLIGQSLTKTAFGVTLLRMTKDWLRWAIWFCIGTMNLWMLLRMLFQWAKVCDNTSYQNHYRLNFCISDQFRKDFKEGGNVYNIIMDFIFAFIPWLVLKPLGLKKMEKIGLGLTMSLGMIVAIVAAVRVSWKNDENGRDEWFFWRNGVAQVWYNSEITGTIIVQCIPVLRSLAKDIHTSLVAKRLSSTTAGGRDSFRDSRSRKKISGGAHPEGGWRSIDDKAGQATTVQRGLSVETSQDAQLPLSLLSPSFSVNYTTQASPRSESWILSPSESRFRRSRDRDTWSTMACDIERDGPFFGLSPPPPPPPPKD</sequence>
<dbReference type="InterPro" id="IPR052337">
    <property type="entry name" value="SAT4-like"/>
</dbReference>
<feature type="transmembrane region" description="Helical" evidence="7">
    <location>
        <begin position="25"/>
        <end position="44"/>
    </location>
</feature>
<dbReference type="PANTHER" id="PTHR33048:SF147">
    <property type="entry name" value="INTEGRAL MEMBRANE PROTEIN"/>
    <property type="match status" value="1"/>
</dbReference>
<feature type="transmembrane region" description="Helical" evidence="7">
    <location>
        <begin position="130"/>
        <end position="149"/>
    </location>
</feature>
<evidence type="ECO:0000313" key="9">
    <source>
        <dbReference type="EMBL" id="TPX09367.1"/>
    </source>
</evidence>
<dbReference type="RefSeq" id="XP_030991078.1">
    <property type="nucleotide sequence ID" value="XM_031144373.1"/>
</dbReference>
<evidence type="ECO:0000256" key="2">
    <source>
        <dbReference type="ARBA" id="ARBA00022692"/>
    </source>
</evidence>
<proteinExistence type="inferred from homology"/>
<comment type="similarity">
    <text evidence="5">Belongs to the SAT4 family.</text>
</comment>
<evidence type="ECO:0000256" key="1">
    <source>
        <dbReference type="ARBA" id="ARBA00004141"/>
    </source>
</evidence>
<dbReference type="EMBL" id="SKBQ01000068">
    <property type="protein sequence ID" value="TPX09367.1"/>
    <property type="molecule type" value="Genomic_DNA"/>
</dbReference>
<dbReference type="OrthoDB" id="5417887at2759"/>
<evidence type="ECO:0000256" key="7">
    <source>
        <dbReference type="SAM" id="Phobius"/>
    </source>
</evidence>
<evidence type="ECO:0000256" key="6">
    <source>
        <dbReference type="SAM" id="MobiDB-lite"/>
    </source>
</evidence>
<feature type="region of interest" description="Disordered" evidence="6">
    <location>
        <begin position="395"/>
        <end position="414"/>
    </location>
</feature>
<accession>A0A507APP3</accession>
<dbReference type="GeneID" id="41976858"/>
<dbReference type="AlphaFoldDB" id="A0A507APP3"/>
<dbReference type="Pfam" id="PF20684">
    <property type="entry name" value="Fung_rhodopsin"/>
    <property type="match status" value="1"/>
</dbReference>
<dbReference type="STRING" id="1093900.A0A507APP3"/>
<feature type="compositionally biased region" description="Pro residues" evidence="6">
    <location>
        <begin position="404"/>
        <end position="414"/>
    </location>
</feature>
<evidence type="ECO:0000313" key="10">
    <source>
        <dbReference type="Proteomes" id="UP000319257"/>
    </source>
</evidence>
<feature type="region of interest" description="Disordered" evidence="6">
    <location>
        <begin position="292"/>
        <end position="323"/>
    </location>
</feature>
<keyword evidence="10" id="KW-1185">Reference proteome</keyword>
<keyword evidence="2 7" id="KW-0812">Transmembrane</keyword>
<name>A0A507APP3_9PEZI</name>
<evidence type="ECO:0000256" key="3">
    <source>
        <dbReference type="ARBA" id="ARBA00022989"/>
    </source>
</evidence>
<dbReference type="InParanoid" id="A0A507APP3"/>
<evidence type="ECO:0000259" key="8">
    <source>
        <dbReference type="Pfam" id="PF20684"/>
    </source>
</evidence>
<gene>
    <name evidence="9" type="ORF">E0L32_009411</name>
</gene>
<comment type="subcellular location">
    <subcellularLocation>
        <location evidence="1">Membrane</location>
        <topology evidence="1">Multi-pass membrane protein</topology>
    </subcellularLocation>
</comment>
<feature type="transmembrane region" description="Helical" evidence="7">
    <location>
        <begin position="213"/>
        <end position="234"/>
    </location>
</feature>
<evidence type="ECO:0000256" key="5">
    <source>
        <dbReference type="ARBA" id="ARBA00038359"/>
    </source>
</evidence>
<keyword evidence="3 7" id="KW-1133">Transmembrane helix</keyword>
<dbReference type="GO" id="GO:0016020">
    <property type="term" value="C:membrane"/>
    <property type="evidence" value="ECO:0007669"/>
    <property type="project" value="UniProtKB-SubCell"/>
</dbReference>
<dbReference type="InterPro" id="IPR049326">
    <property type="entry name" value="Rhodopsin_dom_fungi"/>
</dbReference>
<dbReference type="Proteomes" id="UP000319257">
    <property type="component" value="Unassembled WGS sequence"/>
</dbReference>
<keyword evidence="4 7" id="KW-0472">Membrane</keyword>